<dbReference type="EMBL" id="WBZJ01000001">
    <property type="protein sequence ID" value="KAB3523513.1"/>
    <property type="molecule type" value="Genomic_DNA"/>
</dbReference>
<dbReference type="InterPro" id="IPR000362">
    <property type="entry name" value="Fumarate_lyase_fam"/>
</dbReference>
<dbReference type="NCBIfam" id="TIGR00839">
    <property type="entry name" value="aspA"/>
    <property type="match status" value="1"/>
</dbReference>
<dbReference type="InterPro" id="IPR020557">
    <property type="entry name" value="Fumarate_lyase_CS"/>
</dbReference>
<sequence length="527" mass="57608">MAEDYEVGTSPTYRAHPGEKAGKGQDQDSSVRRNTPLVSSTDIVTSAETHSLEARSSNNFRTEEDLLGELDIPVDAYYGVHTLRAVDNFQISRTTINQLPEFIRGMVMVKKATALANNEVGALSDDKKNAIVWACDQVLENHRAMDQFPIDVFQGGAGTSVNMNTNEVIANLALEYIGEPKGSYDVIHPNDDVNMSQSTNDAYPTGFRLGLHFAIDQLIMHLEGLRRAFEAKGREFKHILKMGRTQLQDAVPMSLGDEFKAFANNLSEEKLQLQRAQAQLREVNMSGTAIGTGVNTPPGYQDAVIKHLSEVTKLEIVPASDLIEATSDTGAYVNAHAAMKRVAMKLSKISNDLRLLSSGPRAGLNEINLPPRQAGSSIMPAKVNPVIPEVVNQIAFKVFGNDVTVSMAAEAGQLQLNVMEPVIAQCAFESVRFLARACTTLRTLCVVGITANEDVCREFVENSIGIITYLNPLIGHHNGDLIGKEAAATGKSVRELVLEKELLDEKTLDDVLSPENLLNPRWQGKKK</sequence>
<dbReference type="InterPro" id="IPR004708">
    <property type="entry name" value="ApsA"/>
</dbReference>
<keyword evidence="4 6" id="KW-0456">Lyase</keyword>
<comment type="caution">
    <text evidence="11">The sequence shown here is derived from an EMBL/GenBank/DDBJ whole genome shotgun (WGS) entry which is preliminary data.</text>
</comment>
<comment type="similarity">
    <text evidence="1 6">Belongs to the class-II fumarase/aspartase family. Aspartase subfamily.</text>
</comment>
<dbReference type="Pfam" id="PF10415">
    <property type="entry name" value="FumaraseC_C"/>
    <property type="match status" value="1"/>
</dbReference>
<dbReference type="CDD" id="cd01357">
    <property type="entry name" value="Aspartase"/>
    <property type="match status" value="1"/>
</dbReference>
<evidence type="ECO:0000313" key="11">
    <source>
        <dbReference type="EMBL" id="KAB3523513.1"/>
    </source>
</evidence>
<proteinExistence type="inferred from homology"/>
<evidence type="ECO:0000256" key="7">
    <source>
        <dbReference type="SAM" id="Coils"/>
    </source>
</evidence>
<evidence type="ECO:0000256" key="4">
    <source>
        <dbReference type="ARBA" id="ARBA00023239"/>
    </source>
</evidence>
<feature type="region of interest" description="Disordered" evidence="8">
    <location>
        <begin position="1"/>
        <end position="56"/>
    </location>
</feature>
<dbReference type="Gene3D" id="1.10.40.30">
    <property type="entry name" value="Fumarase/aspartase (C-terminal domain)"/>
    <property type="match status" value="1"/>
</dbReference>
<dbReference type="SUPFAM" id="SSF48557">
    <property type="entry name" value="L-aspartase-like"/>
    <property type="match status" value="1"/>
</dbReference>
<evidence type="ECO:0000259" key="9">
    <source>
        <dbReference type="Pfam" id="PF00206"/>
    </source>
</evidence>
<dbReference type="InterPro" id="IPR008948">
    <property type="entry name" value="L-Aspartase-like"/>
</dbReference>
<evidence type="ECO:0000313" key="12">
    <source>
        <dbReference type="Proteomes" id="UP000436181"/>
    </source>
</evidence>
<feature type="domain" description="Fumarate lyase N-terminal" evidence="9">
    <location>
        <begin position="68"/>
        <end position="400"/>
    </location>
</feature>
<feature type="compositionally biased region" description="Polar residues" evidence="8">
    <location>
        <begin position="32"/>
        <end position="56"/>
    </location>
</feature>
<feature type="compositionally biased region" description="Basic and acidic residues" evidence="8">
    <location>
        <begin position="16"/>
        <end position="31"/>
    </location>
</feature>
<dbReference type="RefSeq" id="WP_151841501.1">
    <property type="nucleotide sequence ID" value="NZ_CP061033.1"/>
</dbReference>
<dbReference type="InterPro" id="IPR018951">
    <property type="entry name" value="Fumarase_C_C"/>
</dbReference>
<dbReference type="Pfam" id="PF00206">
    <property type="entry name" value="Lyase_1"/>
    <property type="match status" value="1"/>
</dbReference>
<accession>A0ABQ6VGS0</accession>
<dbReference type="Gene3D" id="1.10.275.10">
    <property type="entry name" value="Fumarase/aspartase (N-terminal domain)"/>
    <property type="match status" value="1"/>
</dbReference>
<dbReference type="PRINTS" id="PR00145">
    <property type="entry name" value="ARGSUCLYASE"/>
</dbReference>
<dbReference type="InterPro" id="IPR022761">
    <property type="entry name" value="Fumarate_lyase_N"/>
</dbReference>
<evidence type="ECO:0000256" key="3">
    <source>
        <dbReference type="ARBA" id="ARBA00016146"/>
    </source>
</evidence>
<evidence type="ECO:0000256" key="5">
    <source>
        <dbReference type="NCBIfam" id="TIGR00839"/>
    </source>
</evidence>
<dbReference type="InterPro" id="IPR051546">
    <property type="entry name" value="Aspartate_Ammonia-Lyase"/>
</dbReference>
<dbReference type="EC" id="4.3.1.1" evidence="2 5"/>
<evidence type="ECO:0000256" key="8">
    <source>
        <dbReference type="SAM" id="MobiDB-lite"/>
    </source>
</evidence>
<keyword evidence="7" id="KW-0175">Coiled coil</keyword>
<evidence type="ECO:0000256" key="1">
    <source>
        <dbReference type="ARBA" id="ARBA00005596"/>
    </source>
</evidence>
<feature type="domain" description="Fumarase C C-terminal" evidence="10">
    <location>
        <begin position="466"/>
        <end position="518"/>
    </location>
</feature>
<evidence type="ECO:0000256" key="6">
    <source>
        <dbReference type="RuleBase" id="RU362017"/>
    </source>
</evidence>
<keyword evidence="12" id="KW-1185">Reference proteome</keyword>
<evidence type="ECO:0000259" key="10">
    <source>
        <dbReference type="Pfam" id="PF10415"/>
    </source>
</evidence>
<dbReference type="PANTHER" id="PTHR42696:SF2">
    <property type="entry name" value="ASPARTATE AMMONIA-LYASE"/>
    <property type="match status" value="1"/>
</dbReference>
<dbReference type="Gene3D" id="1.20.200.10">
    <property type="entry name" value="Fumarase/aspartase (Central domain)"/>
    <property type="match status" value="1"/>
</dbReference>
<evidence type="ECO:0000256" key="2">
    <source>
        <dbReference type="ARBA" id="ARBA00012992"/>
    </source>
</evidence>
<organism evidence="11 12">
    <name type="scientific">Corynebacterium zhongnanshanii</name>
    <dbReference type="NCBI Taxonomy" id="2768834"/>
    <lineage>
        <taxon>Bacteria</taxon>
        <taxon>Bacillati</taxon>
        <taxon>Actinomycetota</taxon>
        <taxon>Actinomycetes</taxon>
        <taxon>Mycobacteriales</taxon>
        <taxon>Corynebacteriaceae</taxon>
        <taxon>Corynebacterium</taxon>
    </lineage>
</organism>
<dbReference type="GO" id="GO:0008797">
    <property type="term" value="F:aspartate ammonia-lyase activity"/>
    <property type="evidence" value="ECO:0007669"/>
    <property type="project" value="UniProtKB-EC"/>
</dbReference>
<dbReference type="NCBIfam" id="NF008909">
    <property type="entry name" value="PRK12273.1"/>
    <property type="match status" value="1"/>
</dbReference>
<dbReference type="PROSITE" id="PS00163">
    <property type="entry name" value="FUMARATE_LYASES"/>
    <property type="match status" value="1"/>
</dbReference>
<comment type="catalytic activity">
    <reaction evidence="6">
        <text>L-aspartate = fumarate + NH4(+)</text>
        <dbReference type="Rhea" id="RHEA:16601"/>
        <dbReference type="ChEBI" id="CHEBI:28938"/>
        <dbReference type="ChEBI" id="CHEBI:29806"/>
        <dbReference type="ChEBI" id="CHEBI:29991"/>
        <dbReference type="EC" id="4.3.1.1"/>
    </reaction>
</comment>
<dbReference type="InterPro" id="IPR024083">
    <property type="entry name" value="Fumarase/histidase_N"/>
</dbReference>
<gene>
    <name evidence="11" type="primary">aspA</name>
    <name evidence="11" type="ORF">F8377_05225</name>
</gene>
<dbReference type="PRINTS" id="PR00149">
    <property type="entry name" value="FUMRATELYASE"/>
</dbReference>
<dbReference type="PANTHER" id="PTHR42696">
    <property type="entry name" value="ASPARTATE AMMONIA-LYASE"/>
    <property type="match status" value="1"/>
</dbReference>
<dbReference type="Proteomes" id="UP000436181">
    <property type="component" value="Unassembled WGS sequence"/>
</dbReference>
<protein>
    <recommendedName>
        <fullName evidence="3 5">Aspartate ammonia-lyase</fullName>
        <shortName evidence="6">Aspartase</shortName>
        <ecNumber evidence="2 5">4.3.1.1</ecNumber>
    </recommendedName>
</protein>
<reference evidence="11 12" key="1">
    <citation type="submission" date="2019-10" db="EMBL/GenBank/DDBJ databases">
        <title>Corynebacterium sp novel species isolated from the respiratory tract of Marmot.</title>
        <authorList>
            <person name="Zhang G."/>
        </authorList>
    </citation>
    <scope>NUCLEOTIDE SEQUENCE [LARGE SCALE GENOMIC DNA]</scope>
    <source>
        <strain evidence="11 12">336</strain>
    </source>
</reference>
<feature type="coiled-coil region" evidence="7">
    <location>
        <begin position="259"/>
        <end position="286"/>
    </location>
</feature>
<name>A0ABQ6VGS0_9CORY</name>